<dbReference type="SMART" id="SM00331">
    <property type="entry name" value="PP2C_SIG"/>
    <property type="match status" value="1"/>
</dbReference>
<evidence type="ECO:0000313" key="4">
    <source>
        <dbReference type="Proteomes" id="UP000225277"/>
    </source>
</evidence>
<dbReference type="InterPro" id="IPR039123">
    <property type="entry name" value="PPTC7"/>
</dbReference>
<keyword evidence="1" id="KW-0460">Magnesium</keyword>
<dbReference type="InterPro" id="IPR036457">
    <property type="entry name" value="PPM-type-like_dom_sf"/>
</dbReference>
<accession>A0A2D3UP96</accession>
<dbReference type="PROSITE" id="PS51746">
    <property type="entry name" value="PPM_2"/>
    <property type="match status" value="1"/>
</dbReference>
<dbReference type="InterPro" id="IPR001932">
    <property type="entry name" value="PPM-type_phosphatase-like_dom"/>
</dbReference>
<comment type="catalytic activity">
    <reaction evidence="1">
        <text>O-phospho-L-seryl-[protein] + H2O = L-seryl-[protein] + phosphate</text>
        <dbReference type="Rhea" id="RHEA:20629"/>
        <dbReference type="Rhea" id="RHEA-COMP:9863"/>
        <dbReference type="Rhea" id="RHEA-COMP:11604"/>
        <dbReference type="ChEBI" id="CHEBI:15377"/>
        <dbReference type="ChEBI" id="CHEBI:29999"/>
        <dbReference type="ChEBI" id="CHEBI:43474"/>
        <dbReference type="ChEBI" id="CHEBI:83421"/>
        <dbReference type="EC" id="3.1.3.16"/>
    </reaction>
</comment>
<evidence type="ECO:0000259" key="2">
    <source>
        <dbReference type="PROSITE" id="PS51746"/>
    </source>
</evidence>
<dbReference type="PANTHER" id="PTHR12320:SF1">
    <property type="entry name" value="PROTEIN PHOSPHATASE PTC7 HOMOLOG"/>
    <property type="match status" value="1"/>
</dbReference>
<gene>
    <name evidence="3" type="ORF">RCC_02933</name>
</gene>
<feature type="domain" description="PPM-type phosphatase" evidence="2">
    <location>
        <begin position="68"/>
        <end position="373"/>
    </location>
</feature>
<dbReference type="OrthoDB" id="60843at2759"/>
<organism evidence="3 4">
    <name type="scientific">Ramularia collo-cygni</name>
    <dbReference type="NCBI Taxonomy" id="112498"/>
    <lineage>
        <taxon>Eukaryota</taxon>
        <taxon>Fungi</taxon>
        <taxon>Dikarya</taxon>
        <taxon>Ascomycota</taxon>
        <taxon>Pezizomycotina</taxon>
        <taxon>Dothideomycetes</taxon>
        <taxon>Dothideomycetidae</taxon>
        <taxon>Mycosphaerellales</taxon>
        <taxon>Mycosphaerellaceae</taxon>
        <taxon>Ramularia</taxon>
    </lineage>
</organism>
<comment type="cofactor">
    <cofactor evidence="1">
        <name>Mn(2+)</name>
        <dbReference type="ChEBI" id="CHEBI:29035"/>
    </cofactor>
</comment>
<keyword evidence="1" id="KW-0904">Protein phosphatase</keyword>
<dbReference type="EMBL" id="FJUY01000003">
    <property type="protein sequence ID" value="CZT17101.1"/>
    <property type="molecule type" value="Genomic_DNA"/>
</dbReference>
<keyword evidence="1" id="KW-0479">Metal-binding</keyword>
<proteinExistence type="inferred from homology"/>
<evidence type="ECO:0000313" key="3">
    <source>
        <dbReference type="EMBL" id="CZT17101.1"/>
    </source>
</evidence>
<name>A0A2D3UP96_9PEZI</name>
<dbReference type="GO" id="GO:0004722">
    <property type="term" value="F:protein serine/threonine phosphatase activity"/>
    <property type="evidence" value="ECO:0007669"/>
    <property type="project" value="UniProtKB-EC"/>
</dbReference>
<keyword evidence="1" id="KW-0378">Hydrolase</keyword>
<reference evidence="3 4" key="1">
    <citation type="submission" date="2016-03" db="EMBL/GenBank/DDBJ databases">
        <authorList>
            <person name="Ploux O."/>
        </authorList>
    </citation>
    <scope>NUCLEOTIDE SEQUENCE [LARGE SCALE GENOMIC DNA]</scope>
    <source>
        <strain evidence="3 4">URUG2</strain>
    </source>
</reference>
<protein>
    <recommendedName>
        <fullName evidence="1">Protein phosphatase</fullName>
        <ecNumber evidence="1">3.1.3.16</ecNumber>
    </recommendedName>
</protein>
<comment type="cofactor">
    <cofactor evidence="1">
        <name>Mg(2+)</name>
        <dbReference type="ChEBI" id="CHEBI:18420"/>
    </cofactor>
</comment>
<dbReference type="SUPFAM" id="SSF81606">
    <property type="entry name" value="PP2C-like"/>
    <property type="match status" value="1"/>
</dbReference>
<dbReference type="EC" id="3.1.3.16" evidence="1"/>
<dbReference type="SMART" id="SM00332">
    <property type="entry name" value="PP2Cc"/>
    <property type="match status" value="1"/>
</dbReference>
<sequence>MSASSVLMKQALKVTSTARSSPALLRSYASSASPAGQFTYRLAAAASPKTAPPRAPKLERDFWIYASTQASPSPPYLRSVKRDSGEDAFFATTIGGSPHHVAFGLADGVGGWQDQGVDPSVYSQALCGLMAGTANIHEGIDEGNLLKPQPLLQTAYEAVMANPRIAAGGCTASLGVANAEGSLETANLGDSGYLVFAPGKVAHRSVVQTHAFNTPYQLSKVPAKTQAQYAIFGGATHYSETPAQADVFTHQLRHGDIVMFATDGVWDNLSAQDTLAIVTRVMEEGGYWSTSDNGAETMVNSTLIRSLPRTVENATQESYLPGLLAAAVMREAKMAGLDRKRNGPFAKEVKQHYPQEGWQGGKPDDIAVVVAIAVQDLESQQPEKPLKAKL</sequence>
<dbReference type="RefSeq" id="XP_023623994.1">
    <property type="nucleotide sequence ID" value="XM_023768226.1"/>
</dbReference>
<comment type="catalytic activity">
    <reaction evidence="1">
        <text>O-phospho-L-threonyl-[protein] + H2O = L-threonyl-[protein] + phosphate</text>
        <dbReference type="Rhea" id="RHEA:47004"/>
        <dbReference type="Rhea" id="RHEA-COMP:11060"/>
        <dbReference type="Rhea" id="RHEA-COMP:11605"/>
        <dbReference type="ChEBI" id="CHEBI:15377"/>
        <dbReference type="ChEBI" id="CHEBI:30013"/>
        <dbReference type="ChEBI" id="CHEBI:43474"/>
        <dbReference type="ChEBI" id="CHEBI:61977"/>
        <dbReference type="EC" id="3.1.3.16"/>
    </reaction>
</comment>
<keyword evidence="4" id="KW-1185">Reference proteome</keyword>
<dbReference type="GO" id="GO:0046872">
    <property type="term" value="F:metal ion binding"/>
    <property type="evidence" value="ECO:0007669"/>
    <property type="project" value="UniProtKB-UniRule"/>
</dbReference>
<dbReference type="Proteomes" id="UP000225277">
    <property type="component" value="Unassembled WGS sequence"/>
</dbReference>
<dbReference type="PANTHER" id="PTHR12320">
    <property type="entry name" value="PROTEIN PHOSPHATASE 2C"/>
    <property type="match status" value="1"/>
</dbReference>
<dbReference type="Gene3D" id="3.60.40.10">
    <property type="entry name" value="PPM-type phosphatase domain"/>
    <property type="match status" value="1"/>
</dbReference>
<keyword evidence="1" id="KW-0464">Manganese</keyword>
<dbReference type="AlphaFoldDB" id="A0A2D3UP96"/>
<evidence type="ECO:0000256" key="1">
    <source>
        <dbReference type="RuleBase" id="RU366020"/>
    </source>
</evidence>
<comment type="similarity">
    <text evidence="1">Belongs to the PP2C family.</text>
</comment>
<dbReference type="STRING" id="112498.A0A2D3UP96"/>
<dbReference type="GeneID" id="35598144"/>